<protein>
    <submittedName>
        <fullName evidence="1">Uncharacterized protein</fullName>
    </submittedName>
</protein>
<dbReference type="Proteomes" id="UP000053477">
    <property type="component" value="Unassembled WGS sequence"/>
</dbReference>
<gene>
    <name evidence="1" type="ORF">SCHPADRAFT_895438</name>
</gene>
<accession>A0A0H2R3S6</accession>
<dbReference type="AlphaFoldDB" id="A0A0H2R3S6"/>
<dbReference type="EMBL" id="KQ086208">
    <property type="protein sequence ID" value="KLO06425.1"/>
    <property type="molecule type" value="Genomic_DNA"/>
</dbReference>
<reference evidence="1 2" key="1">
    <citation type="submission" date="2015-04" db="EMBL/GenBank/DDBJ databases">
        <title>Complete genome sequence of Schizopora paradoxa KUC8140, a cosmopolitan wood degrader in East Asia.</title>
        <authorList>
            <consortium name="DOE Joint Genome Institute"/>
            <person name="Min B."/>
            <person name="Park H."/>
            <person name="Jang Y."/>
            <person name="Kim J.-J."/>
            <person name="Kim K.H."/>
            <person name="Pangilinan J."/>
            <person name="Lipzen A."/>
            <person name="Riley R."/>
            <person name="Grigoriev I.V."/>
            <person name="Spatafora J.W."/>
            <person name="Choi I.-G."/>
        </authorList>
    </citation>
    <scope>NUCLEOTIDE SEQUENCE [LARGE SCALE GENOMIC DNA]</scope>
    <source>
        <strain evidence="1 2">KUC8140</strain>
    </source>
</reference>
<evidence type="ECO:0000313" key="2">
    <source>
        <dbReference type="Proteomes" id="UP000053477"/>
    </source>
</evidence>
<evidence type="ECO:0000313" key="1">
    <source>
        <dbReference type="EMBL" id="KLO06425.1"/>
    </source>
</evidence>
<name>A0A0H2R3S6_9AGAM</name>
<dbReference type="InParanoid" id="A0A0H2R3S6"/>
<sequence>MSIPTYSVAAITSCNFRRMELDSADWLRIVSLPRSSSTFVLLVIPMNSKASLREMFQRWTSLNGSIVRPSIVGYAGSYFRSTPLRISAIKLPSAEVYAKPRHRTLEGDSASIAQDRNSGVHVLGPSRLRLQPGFAYWDGSVASPVQYGFHAHRLDGPTTYTKAHSSHFGSCIAMLVISLHSENVASSLFFVEVLSLSALRRARMEVR</sequence>
<organism evidence="1 2">
    <name type="scientific">Schizopora paradoxa</name>
    <dbReference type="NCBI Taxonomy" id="27342"/>
    <lineage>
        <taxon>Eukaryota</taxon>
        <taxon>Fungi</taxon>
        <taxon>Dikarya</taxon>
        <taxon>Basidiomycota</taxon>
        <taxon>Agaricomycotina</taxon>
        <taxon>Agaricomycetes</taxon>
        <taxon>Hymenochaetales</taxon>
        <taxon>Schizoporaceae</taxon>
        <taxon>Schizopora</taxon>
    </lineage>
</organism>
<keyword evidence="2" id="KW-1185">Reference proteome</keyword>
<proteinExistence type="predicted"/>